<dbReference type="OrthoDB" id="8565152at2"/>
<dbReference type="InterPro" id="IPR005186">
    <property type="entry name" value="FlaG"/>
</dbReference>
<dbReference type="RefSeq" id="WP_091938475.1">
    <property type="nucleotide sequence ID" value="NZ_FNCY01000012.1"/>
</dbReference>
<reference evidence="2 3" key="1">
    <citation type="submission" date="2016-10" db="EMBL/GenBank/DDBJ databases">
        <authorList>
            <person name="de Groot N.N."/>
        </authorList>
    </citation>
    <scope>NUCLEOTIDE SEQUENCE [LARGE SCALE GENOMIC DNA]</scope>
    <source>
        <strain evidence="2 3">DSM 5885</strain>
    </source>
</reference>
<protein>
    <submittedName>
        <fullName evidence="2">Flagellar protein FlaG</fullName>
    </submittedName>
</protein>
<keyword evidence="3" id="KW-1185">Reference proteome</keyword>
<accession>A0A1G8HBN0</accession>
<keyword evidence="2" id="KW-0282">Flagellum</keyword>
<feature type="region of interest" description="Disordered" evidence="1">
    <location>
        <begin position="1"/>
        <end position="28"/>
    </location>
</feature>
<dbReference type="Proteomes" id="UP000198607">
    <property type="component" value="Unassembled WGS sequence"/>
</dbReference>
<evidence type="ECO:0000313" key="2">
    <source>
        <dbReference type="EMBL" id="SDI03891.1"/>
    </source>
</evidence>
<dbReference type="AlphaFoldDB" id="A0A1G8HBN0"/>
<feature type="compositionally biased region" description="Polar residues" evidence="1">
    <location>
        <begin position="1"/>
        <end position="10"/>
    </location>
</feature>
<dbReference type="SUPFAM" id="SSF160214">
    <property type="entry name" value="FlaG-like"/>
    <property type="match status" value="1"/>
</dbReference>
<name>A0A1G8HBN0_9RHOO</name>
<gene>
    <name evidence="2" type="ORF">SAMN05660652_02746</name>
</gene>
<dbReference type="InterPro" id="IPR035924">
    <property type="entry name" value="FlaG-like_sf"/>
</dbReference>
<dbReference type="EMBL" id="FNCY01000012">
    <property type="protein sequence ID" value="SDI03891.1"/>
    <property type="molecule type" value="Genomic_DNA"/>
</dbReference>
<dbReference type="PANTHER" id="PTHR37166:SF1">
    <property type="entry name" value="PROTEIN FLAG"/>
    <property type="match status" value="1"/>
</dbReference>
<feature type="compositionally biased region" description="Low complexity" evidence="1">
    <location>
        <begin position="16"/>
        <end position="28"/>
    </location>
</feature>
<evidence type="ECO:0000313" key="3">
    <source>
        <dbReference type="Proteomes" id="UP000198607"/>
    </source>
</evidence>
<organism evidence="2 3">
    <name type="scientific">Propionivibrio dicarboxylicus</name>
    <dbReference type="NCBI Taxonomy" id="83767"/>
    <lineage>
        <taxon>Bacteria</taxon>
        <taxon>Pseudomonadati</taxon>
        <taxon>Pseudomonadota</taxon>
        <taxon>Betaproteobacteria</taxon>
        <taxon>Rhodocyclales</taxon>
        <taxon>Rhodocyclaceae</taxon>
        <taxon>Propionivibrio</taxon>
    </lineage>
</organism>
<proteinExistence type="predicted"/>
<dbReference type="Gene3D" id="3.30.160.170">
    <property type="entry name" value="FlaG-like"/>
    <property type="match status" value="1"/>
</dbReference>
<evidence type="ECO:0000256" key="1">
    <source>
        <dbReference type="SAM" id="MobiDB-lite"/>
    </source>
</evidence>
<dbReference type="STRING" id="83767.SAMN05660652_02746"/>
<dbReference type="Pfam" id="PF03646">
    <property type="entry name" value="FlaG"/>
    <property type="match status" value="1"/>
</dbReference>
<keyword evidence="2" id="KW-0966">Cell projection</keyword>
<keyword evidence="2" id="KW-0969">Cilium</keyword>
<dbReference type="PANTHER" id="PTHR37166">
    <property type="entry name" value="PROTEIN FLAG"/>
    <property type="match status" value="1"/>
</dbReference>
<sequence>MEINGITNITAPPRQASPSESAQSAVSASSVAAAGKNAIAAESLTQQAVTANSTKGKAENDSNDLNSALDKVKQFVGSATNELEFTVDKDLGVTVIKVIDRSTNETITQIPSEDMIQLAKALDKLQGILVRQKA</sequence>